<keyword evidence="1" id="KW-0472">Membrane</keyword>
<dbReference type="InterPro" id="IPR036890">
    <property type="entry name" value="HATPase_C_sf"/>
</dbReference>
<evidence type="ECO:0000313" key="4">
    <source>
        <dbReference type="Proteomes" id="UP000823877"/>
    </source>
</evidence>
<dbReference type="PANTHER" id="PTHR40448">
    <property type="entry name" value="TWO-COMPONENT SENSOR HISTIDINE KINASE"/>
    <property type="match status" value="1"/>
</dbReference>
<feature type="domain" description="Sensor histidine kinase NatK-like C-terminal" evidence="2">
    <location>
        <begin position="352"/>
        <end position="436"/>
    </location>
</feature>
<gene>
    <name evidence="3" type="ORF">IAA37_02190</name>
</gene>
<sequence>MIIQLTEFFPWGLIMNLLRGAICFNITHAILKDKYNAFVSCGSILAFSLLYSFLTYTFLDYRTEMLQMAGYYILLTVILIFTSEGGFFAKAFSSVSALLSWTAAALLFSAATQSTGKDTVQSGISYNIPLVDFMMYIVFMFAFSFIVAFLFKIIKAKISKKMKYEKKYVIYFIFPVTHMMYTMLIVVILRAFDDNTYHHFISEYPAFETVFSLCAAICVLADFLIIFMVDRQSKTENENSRYERQLLKNQMDYQQTKMLADEKNEFRKLKHDLANLLTTAQGFIEIGKPEKALEILKSTEKDINELAGIPICANETVNTVFYIKQQLAHELGVDMNIEVEQTSALLVDDYSVCRIMHNILDNALYAAAETDAKRVHLTVKIDEDAFALECKNSCAQSSKKRKRKGDHGHGISIIKDIAGKYGGIYTDQKENGLFCSTTELKNLKLSDSTLPPPEIWLNHAVL</sequence>
<evidence type="ECO:0000259" key="2">
    <source>
        <dbReference type="Pfam" id="PF14501"/>
    </source>
</evidence>
<dbReference type="Pfam" id="PF14501">
    <property type="entry name" value="HATPase_c_5"/>
    <property type="match status" value="1"/>
</dbReference>
<keyword evidence="1" id="KW-1133">Transmembrane helix</keyword>
<dbReference type="PANTHER" id="PTHR40448:SF1">
    <property type="entry name" value="TWO-COMPONENT SENSOR HISTIDINE KINASE"/>
    <property type="match status" value="1"/>
</dbReference>
<evidence type="ECO:0000256" key="1">
    <source>
        <dbReference type="SAM" id="Phobius"/>
    </source>
</evidence>
<feature type="transmembrane region" description="Helical" evidence="1">
    <location>
        <begin position="65"/>
        <end position="83"/>
    </location>
</feature>
<dbReference type="SUPFAM" id="SSF55874">
    <property type="entry name" value="ATPase domain of HSP90 chaperone/DNA topoisomerase II/histidine kinase"/>
    <property type="match status" value="1"/>
</dbReference>
<dbReference type="GO" id="GO:0042802">
    <property type="term" value="F:identical protein binding"/>
    <property type="evidence" value="ECO:0007669"/>
    <property type="project" value="TreeGrafter"/>
</dbReference>
<feature type="transmembrane region" description="Helical" evidence="1">
    <location>
        <begin position="38"/>
        <end position="59"/>
    </location>
</feature>
<comment type="caution">
    <text evidence="3">The sequence shown here is derived from an EMBL/GenBank/DDBJ whole genome shotgun (WGS) entry which is preliminary data.</text>
</comment>
<feature type="transmembrane region" description="Helical" evidence="1">
    <location>
        <begin position="133"/>
        <end position="156"/>
    </location>
</feature>
<reference evidence="3" key="1">
    <citation type="journal article" date="2021" name="PeerJ">
        <title>Extensive microbial diversity within the chicken gut microbiome revealed by metagenomics and culture.</title>
        <authorList>
            <person name="Gilroy R."/>
            <person name="Ravi A."/>
            <person name="Getino M."/>
            <person name="Pursley I."/>
            <person name="Horton D.L."/>
            <person name="Alikhan N.F."/>
            <person name="Baker D."/>
            <person name="Gharbi K."/>
            <person name="Hall N."/>
            <person name="Watson M."/>
            <person name="Adriaenssens E.M."/>
            <person name="Foster-Nyarko E."/>
            <person name="Jarju S."/>
            <person name="Secka A."/>
            <person name="Antonio M."/>
            <person name="Oren A."/>
            <person name="Chaudhuri R.R."/>
            <person name="La Ragione R."/>
            <person name="Hildebrand F."/>
            <person name="Pallen M.J."/>
        </authorList>
    </citation>
    <scope>NUCLEOTIDE SEQUENCE</scope>
    <source>
        <strain evidence="3">CHK188-16595</strain>
    </source>
</reference>
<proteinExistence type="predicted"/>
<dbReference type="AlphaFoldDB" id="A0A9D2MHY7"/>
<dbReference type="EMBL" id="DWXN01000004">
    <property type="protein sequence ID" value="HJB74465.1"/>
    <property type="molecule type" value="Genomic_DNA"/>
</dbReference>
<dbReference type="Proteomes" id="UP000823877">
    <property type="component" value="Unassembled WGS sequence"/>
</dbReference>
<feature type="transmembrane region" description="Helical" evidence="1">
    <location>
        <begin position="95"/>
        <end position="113"/>
    </location>
</feature>
<protein>
    <submittedName>
        <fullName evidence="3">GHKL domain-containing protein</fullName>
    </submittedName>
</protein>
<reference evidence="3" key="2">
    <citation type="submission" date="2021-04" db="EMBL/GenBank/DDBJ databases">
        <authorList>
            <person name="Gilroy R."/>
        </authorList>
    </citation>
    <scope>NUCLEOTIDE SEQUENCE</scope>
    <source>
        <strain evidence="3">CHK188-16595</strain>
    </source>
</reference>
<name>A0A9D2MHY7_9FIRM</name>
<feature type="transmembrane region" description="Helical" evidence="1">
    <location>
        <begin position="168"/>
        <end position="189"/>
    </location>
</feature>
<organism evidence="3 4">
    <name type="scientific">Candidatus Eubacterium faecale</name>
    <dbReference type="NCBI Taxonomy" id="2838568"/>
    <lineage>
        <taxon>Bacteria</taxon>
        <taxon>Bacillati</taxon>
        <taxon>Bacillota</taxon>
        <taxon>Clostridia</taxon>
        <taxon>Eubacteriales</taxon>
        <taxon>Eubacteriaceae</taxon>
        <taxon>Eubacterium</taxon>
    </lineage>
</organism>
<dbReference type="Gene3D" id="3.30.565.10">
    <property type="entry name" value="Histidine kinase-like ATPase, C-terminal domain"/>
    <property type="match status" value="1"/>
</dbReference>
<feature type="transmembrane region" description="Helical" evidence="1">
    <location>
        <begin position="209"/>
        <end position="229"/>
    </location>
</feature>
<dbReference type="InterPro" id="IPR032834">
    <property type="entry name" value="NatK-like_C"/>
</dbReference>
<evidence type="ECO:0000313" key="3">
    <source>
        <dbReference type="EMBL" id="HJB74465.1"/>
    </source>
</evidence>
<accession>A0A9D2MHY7</accession>
<keyword evidence="1" id="KW-0812">Transmembrane</keyword>